<dbReference type="EMBL" id="UYRU01046549">
    <property type="protein sequence ID" value="VDN09178.1"/>
    <property type="molecule type" value="Genomic_DNA"/>
</dbReference>
<proteinExistence type="predicted"/>
<dbReference type="AlphaFoldDB" id="A0A3P7LH34"/>
<sequence length="248" mass="27422">MRVLEFHSRFNNQLAHERALLELLELEHERVQGEVTQAERKGLPPPDLEKTKYEEERESLLVQLRLHQDSPLTRSNCEAQCTPDSAGAASSPTSGPCAENHLPNFFLNSSTDNLVHPSRSEGLSSNRKYHVDDASTTSPSSICNGFAASPVLPKSQSYGSGSSVEPLYSAVRATGVDARLSAVTPAFSAPSSGSHTQASKLIEYFVVFGVVDQLFLRKRYLWFIAIKNLQYFKAFLCGEFSGITFFCR</sequence>
<feature type="coiled-coil region" evidence="1">
    <location>
        <begin position="14"/>
        <end position="41"/>
    </location>
</feature>
<evidence type="ECO:0000256" key="1">
    <source>
        <dbReference type="SAM" id="Coils"/>
    </source>
</evidence>
<reference evidence="2 3" key="1">
    <citation type="submission" date="2018-11" db="EMBL/GenBank/DDBJ databases">
        <authorList>
            <consortium name="Pathogen Informatics"/>
        </authorList>
    </citation>
    <scope>NUCLEOTIDE SEQUENCE [LARGE SCALE GENOMIC DNA]</scope>
</reference>
<dbReference type="Proteomes" id="UP000281553">
    <property type="component" value="Unassembled WGS sequence"/>
</dbReference>
<name>A0A3P7LH34_DIBLA</name>
<keyword evidence="1" id="KW-0175">Coiled coil</keyword>
<evidence type="ECO:0000313" key="2">
    <source>
        <dbReference type="EMBL" id="VDN09178.1"/>
    </source>
</evidence>
<dbReference type="OrthoDB" id="10589998at2759"/>
<organism evidence="2 3">
    <name type="scientific">Dibothriocephalus latus</name>
    <name type="common">Fish tapeworm</name>
    <name type="synonym">Diphyllobothrium latum</name>
    <dbReference type="NCBI Taxonomy" id="60516"/>
    <lineage>
        <taxon>Eukaryota</taxon>
        <taxon>Metazoa</taxon>
        <taxon>Spiralia</taxon>
        <taxon>Lophotrochozoa</taxon>
        <taxon>Platyhelminthes</taxon>
        <taxon>Cestoda</taxon>
        <taxon>Eucestoda</taxon>
        <taxon>Diphyllobothriidea</taxon>
        <taxon>Diphyllobothriidae</taxon>
        <taxon>Dibothriocephalus</taxon>
    </lineage>
</organism>
<protein>
    <submittedName>
        <fullName evidence="2">Uncharacterized protein</fullName>
    </submittedName>
</protein>
<gene>
    <name evidence="2" type="ORF">DILT_LOCUS5009</name>
</gene>
<accession>A0A3P7LH34</accession>
<evidence type="ECO:0000313" key="3">
    <source>
        <dbReference type="Proteomes" id="UP000281553"/>
    </source>
</evidence>
<keyword evidence="3" id="KW-1185">Reference proteome</keyword>